<accession>G2ZZA1</accession>
<reference evidence="2" key="2">
    <citation type="submission" date="2011-04" db="EMBL/GenBank/DDBJ databases">
        <authorList>
            <person name="Genoscope - CEA"/>
        </authorList>
    </citation>
    <scope>NUCLEOTIDE SEQUENCE</scope>
    <source>
        <strain evidence="2">R24</strain>
    </source>
</reference>
<feature type="region of interest" description="Disordered" evidence="1">
    <location>
        <begin position="1"/>
        <end position="36"/>
    </location>
</feature>
<evidence type="ECO:0000256" key="1">
    <source>
        <dbReference type="SAM" id="MobiDB-lite"/>
    </source>
</evidence>
<name>G2ZZA1_9RALS</name>
<gene>
    <name evidence="2" type="ORF">RALSY_10158</name>
</gene>
<sequence length="76" mass="8512">MLLTKCKLGPSHTTRQAQDAPCHTRRTLPPATLPGSPNVAFHQVRGHLISPTARSHKLDTALRHPRRLNILYNIQC</sequence>
<protein>
    <submittedName>
        <fullName evidence="2">Uncharacterized protein</fullName>
    </submittedName>
</protein>
<dbReference type="EMBL" id="FR854086">
    <property type="protein sequence ID" value="CCA84197.1"/>
    <property type="molecule type" value="Genomic_DNA"/>
</dbReference>
<reference evidence="2" key="1">
    <citation type="journal article" date="2011" name="PLoS ONE">
        <title>Ralstonia syzygii, the Blood Disease Bacterium and some Asian R. solanacearum strains form a single genomic species despite divergent lifestyles.</title>
        <authorList>
            <person name="Remenant B."/>
            <person name="de Cambiaire J.C."/>
            <person name="Cellier G."/>
            <person name="Jacobs J.M."/>
            <person name="Mangenot S."/>
            <person name="Barbe V."/>
            <person name="Lajus A."/>
            <person name="Vallenet D."/>
            <person name="Medigue C."/>
            <person name="Fegan M."/>
            <person name="Allen C."/>
            <person name="Prior P."/>
        </authorList>
    </citation>
    <scope>NUCLEOTIDE SEQUENCE</scope>
    <source>
        <strain evidence="2">R24</strain>
    </source>
</reference>
<organism evidence="2">
    <name type="scientific">Ralstonia syzygii R24</name>
    <dbReference type="NCBI Taxonomy" id="907261"/>
    <lineage>
        <taxon>Bacteria</taxon>
        <taxon>Pseudomonadati</taxon>
        <taxon>Pseudomonadota</taxon>
        <taxon>Betaproteobacteria</taxon>
        <taxon>Burkholderiales</taxon>
        <taxon>Burkholderiaceae</taxon>
        <taxon>Ralstonia</taxon>
        <taxon>Ralstonia solanacearum species complex</taxon>
    </lineage>
</organism>
<proteinExistence type="predicted"/>
<dbReference type="AlphaFoldDB" id="G2ZZA1"/>
<evidence type="ECO:0000313" key="2">
    <source>
        <dbReference type="EMBL" id="CCA84197.1"/>
    </source>
</evidence>